<organism evidence="1 2">
    <name type="scientific">Brachionus plicatilis</name>
    <name type="common">Marine rotifer</name>
    <name type="synonym">Brachionus muelleri</name>
    <dbReference type="NCBI Taxonomy" id="10195"/>
    <lineage>
        <taxon>Eukaryota</taxon>
        <taxon>Metazoa</taxon>
        <taxon>Spiralia</taxon>
        <taxon>Gnathifera</taxon>
        <taxon>Rotifera</taxon>
        <taxon>Eurotatoria</taxon>
        <taxon>Monogononta</taxon>
        <taxon>Pseudotrocha</taxon>
        <taxon>Ploima</taxon>
        <taxon>Brachionidae</taxon>
        <taxon>Brachionus</taxon>
    </lineage>
</organism>
<protein>
    <submittedName>
        <fullName evidence="1">Uncharacterized protein</fullName>
    </submittedName>
</protein>
<comment type="caution">
    <text evidence="1">The sequence shown here is derived from an EMBL/GenBank/DDBJ whole genome shotgun (WGS) entry which is preliminary data.</text>
</comment>
<dbReference type="Proteomes" id="UP000276133">
    <property type="component" value="Unassembled WGS sequence"/>
</dbReference>
<dbReference type="EMBL" id="REGN01003329">
    <property type="protein sequence ID" value="RNA23212.1"/>
    <property type="molecule type" value="Genomic_DNA"/>
</dbReference>
<sequence length="104" mass="11757">MVSIFWQKMFAVSPSTTYGTANYSLSSIIHTKELQILHRNGKFYGWSAIAVASEIDKVVLLGANLMWRIVSAMLCLLPPWRPLNSVINSDHNLVPFIQMRGLHL</sequence>
<keyword evidence="2" id="KW-1185">Reference proteome</keyword>
<gene>
    <name evidence="1" type="ORF">BpHYR1_006345</name>
</gene>
<dbReference type="AlphaFoldDB" id="A0A3M7RI14"/>
<evidence type="ECO:0000313" key="2">
    <source>
        <dbReference type="Proteomes" id="UP000276133"/>
    </source>
</evidence>
<proteinExistence type="predicted"/>
<evidence type="ECO:0000313" key="1">
    <source>
        <dbReference type="EMBL" id="RNA23212.1"/>
    </source>
</evidence>
<name>A0A3M7RI14_BRAPC</name>
<reference evidence="1 2" key="1">
    <citation type="journal article" date="2018" name="Sci. Rep.">
        <title>Genomic signatures of local adaptation to the degree of environmental predictability in rotifers.</title>
        <authorList>
            <person name="Franch-Gras L."/>
            <person name="Hahn C."/>
            <person name="Garcia-Roger E.M."/>
            <person name="Carmona M.J."/>
            <person name="Serra M."/>
            <person name="Gomez A."/>
        </authorList>
    </citation>
    <scope>NUCLEOTIDE SEQUENCE [LARGE SCALE GENOMIC DNA]</scope>
    <source>
        <strain evidence="1">HYR1</strain>
    </source>
</reference>
<accession>A0A3M7RI14</accession>